<evidence type="ECO:0000313" key="6">
    <source>
        <dbReference type="Proteomes" id="UP000197138"/>
    </source>
</evidence>
<accession>A0A218XSF4</accession>
<gene>
    <name evidence="5" type="ORF">CDL15_Pgr010234</name>
</gene>
<organism evidence="5 6">
    <name type="scientific">Punica granatum</name>
    <name type="common">Pomegranate</name>
    <dbReference type="NCBI Taxonomy" id="22663"/>
    <lineage>
        <taxon>Eukaryota</taxon>
        <taxon>Viridiplantae</taxon>
        <taxon>Streptophyta</taxon>
        <taxon>Embryophyta</taxon>
        <taxon>Tracheophyta</taxon>
        <taxon>Spermatophyta</taxon>
        <taxon>Magnoliopsida</taxon>
        <taxon>eudicotyledons</taxon>
        <taxon>Gunneridae</taxon>
        <taxon>Pentapetalae</taxon>
        <taxon>rosids</taxon>
        <taxon>malvids</taxon>
        <taxon>Myrtales</taxon>
        <taxon>Lythraceae</taxon>
        <taxon>Punica</taxon>
    </lineage>
</organism>
<dbReference type="PANTHER" id="PTHR36766:SF40">
    <property type="entry name" value="DISEASE RESISTANCE PROTEIN RGA3"/>
    <property type="match status" value="1"/>
</dbReference>
<evidence type="ECO:0008006" key="7">
    <source>
        <dbReference type="Google" id="ProtNLM"/>
    </source>
</evidence>
<protein>
    <recommendedName>
        <fullName evidence="7">Disease resistance protein At3g14460</fullName>
    </recommendedName>
</protein>
<dbReference type="SUPFAM" id="SSF52058">
    <property type="entry name" value="L domain-like"/>
    <property type="match status" value="2"/>
</dbReference>
<name>A0A218XSF4_PUNGR</name>
<dbReference type="EMBL" id="MTKT01000826">
    <property type="protein sequence ID" value="OWM87202.1"/>
    <property type="molecule type" value="Genomic_DNA"/>
</dbReference>
<evidence type="ECO:0000256" key="1">
    <source>
        <dbReference type="ARBA" id="ARBA00022614"/>
    </source>
</evidence>
<dbReference type="Proteomes" id="UP000197138">
    <property type="component" value="Unassembled WGS sequence"/>
</dbReference>
<dbReference type="AlphaFoldDB" id="A0A218XSF4"/>
<dbReference type="GO" id="GO:0006952">
    <property type="term" value="P:defense response"/>
    <property type="evidence" value="ECO:0007669"/>
    <property type="project" value="UniProtKB-KW"/>
</dbReference>
<proteinExistence type="predicted"/>
<dbReference type="InterPro" id="IPR056789">
    <property type="entry name" value="LRR_R13L1-DRL21"/>
</dbReference>
<keyword evidence="2" id="KW-0611">Plant defense</keyword>
<dbReference type="Pfam" id="PF23247">
    <property type="entry name" value="LRR_RPS2"/>
    <property type="match status" value="1"/>
</dbReference>
<dbReference type="Pfam" id="PF25019">
    <property type="entry name" value="LRR_R13L1-DRL21"/>
    <property type="match status" value="1"/>
</dbReference>
<reference evidence="6" key="1">
    <citation type="journal article" date="2017" name="Plant J.">
        <title>The pomegranate (Punica granatum L.) genome and the genomics of punicalagin biosynthesis.</title>
        <authorList>
            <person name="Qin G."/>
            <person name="Xu C."/>
            <person name="Ming R."/>
            <person name="Tang H."/>
            <person name="Guyot R."/>
            <person name="Kramer E.M."/>
            <person name="Hu Y."/>
            <person name="Yi X."/>
            <person name="Qi Y."/>
            <person name="Xu X."/>
            <person name="Gao Z."/>
            <person name="Pan H."/>
            <person name="Jian J."/>
            <person name="Tian Y."/>
            <person name="Yue Z."/>
            <person name="Xu Y."/>
        </authorList>
    </citation>
    <scope>NUCLEOTIDE SEQUENCE [LARGE SCALE GENOMIC DNA]</scope>
    <source>
        <strain evidence="6">cv. Dabenzi</strain>
    </source>
</reference>
<dbReference type="Gene3D" id="3.80.10.10">
    <property type="entry name" value="Ribonuclease Inhibitor"/>
    <property type="match status" value="5"/>
</dbReference>
<dbReference type="InterPro" id="IPR032675">
    <property type="entry name" value="LRR_dom_sf"/>
</dbReference>
<feature type="domain" description="Disease resistance protein At4g27190-like leucine-rich repeats" evidence="3">
    <location>
        <begin position="693"/>
        <end position="827"/>
    </location>
</feature>
<evidence type="ECO:0000313" key="5">
    <source>
        <dbReference type="EMBL" id="OWM87202.1"/>
    </source>
</evidence>
<sequence length="938" mass="106286">MLPFSMEKLADLQCLKLYWFTQDKDTSNDEEVFPKLQPHRHLKRLRLDGCGGVRLPSWVSQLHGLVQIEIERCDGCRQLPPIDQLPSLKRIYLCFLRNLENIELSEGGTMPQSNNFFPSLEEIYMRKLPKFKGWEWEWERRGNRIEEEDGDSSSSSSLLMLPCFSDKVDVRIDECPRLSYMLHGQQLFLHQHDLLFLPVGPQRSMAVLVPTDPYPSPSPSTISDSVSLTALTSLSISKIEDAEQLPVELFQSLPSLQSLEINRCPRLKALPLGAIQSLPSLQNLRISDCPRLGAELQLPQLPSLKRISLSKLENLEHIELSEGGTMPQSNLFPSLEEISLWYLPKFKGWEWERRGNRIEEEDGDSSSSSSSLLMLPCFSDKVKVEIYGCPRFSYMHGQQQLGLVGWRMRNVTALLLHQRDPLLLPLGPQRPMAVLLPTDPSPSTDSLSLTALTSLSISEIEDAEHLPVELFQSLPSLQSLIIKDCPRLKALPLGAIQSLPSLQNLCISDCPRFGAELQLPQLPSLKRIILEHLENLEHIELWEDGTMPQSNFFPSLEEITLWGLPKFKGWEWERRGNRIEEEDGDSSSSSSLLIVLCFSDKVKVNIFMCPRFSYMLHGQQLFLHQHDLLFLHQHDLLFLPLGPQRSMAVLVPTDPYPSPSPSTISDSLSLTALTSLTISEIEDAEHLPVELFQSLPSLQSLIISNCPRLKALPLGAIFRYISTLETLKIYDCPELDLSTENGDDDDGGGNAEGMTNLLQLQGHHKLCHLSICGVHKMECLPGWFINFAISNLQSLTIRNCKGLKSLLPGRLILPLLTTLDSLELHRCPELDLSIGESEDMPMAAYSQFTKLRNLAFDKIEKMETLPWWIQHLTNLESLSIRFCKNLKALPEWFPNLTSLKHLLILYCGEELTRRCQGENGGGEDWPKISHIPHVEVRR</sequence>
<evidence type="ECO:0000259" key="4">
    <source>
        <dbReference type="Pfam" id="PF25019"/>
    </source>
</evidence>
<evidence type="ECO:0000259" key="3">
    <source>
        <dbReference type="Pfam" id="PF23247"/>
    </source>
</evidence>
<dbReference type="PANTHER" id="PTHR36766">
    <property type="entry name" value="PLANT BROAD-SPECTRUM MILDEW RESISTANCE PROTEIN RPW8"/>
    <property type="match status" value="1"/>
</dbReference>
<comment type="caution">
    <text evidence="5">The sequence shown here is derived from an EMBL/GenBank/DDBJ whole genome shotgun (WGS) entry which is preliminary data.</text>
</comment>
<dbReference type="InterPro" id="IPR057135">
    <property type="entry name" value="At4g27190-like_LRR"/>
</dbReference>
<keyword evidence="1" id="KW-0433">Leucine-rich repeat</keyword>
<feature type="domain" description="R13L1/DRL21-like LRR repeat region" evidence="4">
    <location>
        <begin position="9"/>
        <end position="93"/>
    </location>
</feature>
<evidence type="ECO:0000256" key="2">
    <source>
        <dbReference type="ARBA" id="ARBA00022821"/>
    </source>
</evidence>